<feature type="region of interest" description="Disordered" evidence="1">
    <location>
        <begin position="105"/>
        <end position="150"/>
    </location>
</feature>
<evidence type="ECO:0000313" key="2">
    <source>
        <dbReference type="EMBL" id="CAJ0573555.1"/>
    </source>
</evidence>
<keyword evidence="3" id="KW-1185">Reference proteome</keyword>
<evidence type="ECO:0000313" key="3">
    <source>
        <dbReference type="Proteomes" id="UP001177023"/>
    </source>
</evidence>
<dbReference type="Proteomes" id="UP001177023">
    <property type="component" value="Unassembled WGS sequence"/>
</dbReference>
<evidence type="ECO:0000256" key="1">
    <source>
        <dbReference type="SAM" id="MobiDB-lite"/>
    </source>
</evidence>
<dbReference type="EMBL" id="CATQJA010002620">
    <property type="protein sequence ID" value="CAJ0573555.1"/>
    <property type="molecule type" value="Genomic_DNA"/>
</dbReference>
<feature type="non-terminal residue" evidence="2">
    <location>
        <position position="182"/>
    </location>
</feature>
<reference evidence="2" key="1">
    <citation type="submission" date="2023-06" db="EMBL/GenBank/DDBJ databases">
        <authorList>
            <person name="Delattre M."/>
        </authorList>
    </citation>
    <scope>NUCLEOTIDE SEQUENCE</scope>
    <source>
        <strain evidence="2">AF72</strain>
    </source>
</reference>
<sequence>MIRSEDSSILWSSGAIKEEKDPFDELFQEFNNIDDPFVSSPQTMQNNAPFLAYPNPSSPELQPLEPVKIGDLRGLPRTGMMSNPEHFTWDAPMPDAMPDARLPYLDNRGQPDRRRCDTLAQQQQHESFDSNNSEDDFFNQPTHDRRSVSFGGTSQFARRFNKHNVYNPNLLVVRSQSGRFVF</sequence>
<organism evidence="2 3">
    <name type="scientific">Mesorhabditis spiculigera</name>
    <dbReference type="NCBI Taxonomy" id="96644"/>
    <lineage>
        <taxon>Eukaryota</taxon>
        <taxon>Metazoa</taxon>
        <taxon>Ecdysozoa</taxon>
        <taxon>Nematoda</taxon>
        <taxon>Chromadorea</taxon>
        <taxon>Rhabditida</taxon>
        <taxon>Rhabditina</taxon>
        <taxon>Rhabditomorpha</taxon>
        <taxon>Rhabditoidea</taxon>
        <taxon>Rhabditidae</taxon>
        <taxon>Mesorhabditinae</taxon>
        <taxon>Mesorhabditis</taxon>
    </lineage>
</organism>
<name>A0AA36G085_9BILA</name>
<comment type="caution">
    <text evidence="2">The sequence shown here is derived from an EMBL/GenBank/DDBJ whole genome shotgun (WGS) entry which is preliminary data.</text>
</comment>
<protein>
    <submittedName>
        <fullName evidence="2">Uncharacterized protein</fullName>
    </submittedName>
</protein>
<feature type="compositionally biased region" description="Polar residues" evidence="1">
    <location>
        <begin position="119"/>
        <end position="131"/>
    </location>
</feature>
<accession>A0AA36G085</accession>
<gene>
    <name evidence="2" type="ORF">MSPICULIGERA_LOCUS11910</name>
</gene>
<dbReference type="AlphaFoldDB" id="A0AA36G085"/>
<proteinExistence type="predicted"/>